<gene>
    <name evidence="1" type="ORF">GSTENG00036090001</name>
</gene>
<dbReference type="Ensembl" id="ENSTNIT00000022894.1">
    <property type="protein sequence ID" value="ENSTNIP00000022655.1"/>
    <property type="gene ID" value="ENSTNIG00000019442.1"/>
</dbReference>
<dbReference type="Proteomes" id="UP000007303">
    <property type="component" value="Unassembled WGS sequence"/>
</dbReference>
<accession>Q4RD86</accession>
<name>Q4RD86_TETNG</name>
<reference evidence="2" key="3">
    <citation type="submission" date="2025-05" db="UniProtKB">
        <authorList>
            <consortium name="Ensembl"/>
        </authorList>
    </citation>
    <scope>IDENTIFICATION</scope>
</reference>
<dbReference type="AlphaFoldDB" id="Q4RD86"/>
<sequence>MNSLNINWTLMIPQDAEWLFGVTQKETSCKNNATSEEIRSRTTKAVKSGIIPLVKSASVCGVSYSLGLRLHRGRLIPLGAAFQHVRLPQTAKLGAGSGVSLAAGPTRLARGYRPHRRKTDRAALV</sequence>
<dbReference type="EMBL" id="CAAE01017131">
    <property type="protein sequence ID" value="CAG13646.1"/>
    <property type="molecule type" value="Genomic_DNA"/>
</dbReference>
<organism evidence="1">
    <name type="scientific">Tetraodon nigroviridis</name>
    <name type="common">Spotted green pufferfish</name>
    <name type="synonym">Chelonodon nigroviridis</name>
    <dbReference type="NCBI Taxonomy" id="99883"/>
    <lineage>
        <taxon>Eukaryota</taxon>
        <taxon>Metazoa</taxon>
        <taxon>Chordata</taxon>
        <taxon>Craniata</taxon>
        <taxon>Vertebrata</taxon>
        <taxon>Euteleostomi</taxon>
        <taxon>Actinopterygii</taxon>
        <taxon>Neopterygii</taxon>
        <taxon>Teleostei</taxon>
        <taxon>Neoteleostei</taxon>
        <taxon>Acanthomorphata</taxon>
        <taxon>Eupercaria</taxon>
        <taxon>Tetraodontiformes</taxon>
        <taxon>Tetradontoidea</taxon>
        <taxon>Tetraodontidae</taxon>
        <taxon>Tetraodon</taxon>
    </lineage>
</organism>
<protein>
    <submittedName>
        <fullName evidence="1">(spotted green pufferfish) hypothetical protein</fullName>
    </submittedName>
</protein>
<evidence type="ECO:0000313" key="3">
    <source>
        <dbReference type="Proteomes" id="UP000007303"/>
    </source>
</evidence>
<evidence type="ECO:0000313" key="2">
    <source>
        <dbReference type="Ensembl" id="ENSTNIP00000022655.1"/>
    </source>
</evidence>
<reference evidence="1 3" key="1">
    <citation type="journal article" date="2004" name="Nature">
        <title>Genome duplication in the teleost fish Tetraodon nigroviridis reveals the early vertebrate proto-karyotype.</title>
        <authorList>
            <person name="Jaillon O."/>
            <person name="Aury J.-M."/>
            <person name="Brunet F."/>
            <person name="Petit J.-L."/>
            <person name="Stange-Thomann N."/>
            <person name="Mauceli E."/>
            <person name="Bouneau L."/>
            <person name="Fischer C."/>
            <person name="Ozouf-Costaz C."/>
            <person name="Bernot A."/>
            <person name="Nicaud S."/>
            <person name="Jaffe D."/>
            <person name="Fisher S."/>
            <person name="Lutfalla G."/>
            <person name="Dossat C."/>
            <person name="Segurens B."/>
            <person name="Dasilva C."/>
            <person name="Salanoubat M."/>
            <person name="Levy M."/>
            <person name="Boudet N."/>
            <person name="Castellano S."/>
            <person name="Anthouard V."/>
            <person name="Jubin C."/>
            <person name="Castelli V."/>
            <person name="Katinka M."/>
            <person name="Vacherie B."/>
            <person name="Biemont C."/>
            <person name="Skalli Z."/>
            <person name="Cattolico L."/>
            <person name="Poulain J."/>
            <person name="De Berardinis V."/>
            <person name="Cruaud C."/>
            <person name="Duprat S."/>
            <person name="Brottier P."/>
            <person name="Coutanceau J.-P."/>
            <person name="Gouzy J."/>
            <person name="Parra G."/>
            <person name="Lardier G."/>
            <person name="Chapple C."/>
            <person name="McKernan K.J."/>
            <person name="McEwan P."/>
            <person name="Bosak S."/>
            <person name="Kellis M."/>
            <person name="Volff J.-N."/>
            <person name="Guigo R."/>
            <person name="Zody M.C."/>
            <person name="Mesirov J."/>
            <person name="Lindblad-Toh K."/>
            <person name="Birren B."/>
            <person name="Nusbaum C."/>
            <person name="Kahn D."/>
            <person name="Robinson-Rechavi M."/>
            <person name="Laudet V."/>
            <person name="Schachter V."/>
            <person name="Quetier F."/>
            <person name="Saurin W."/>
            <person name="Scarpelli C."/>
            <person name="Wincker P."/>
            <person name="Lander E.S."/>
            <person name="Weissenbach J."/>
            <person name="Roest Crollius H."/>
        </authorList>
    </citation>
    <scope>NUCLEOTIDE SEQUENCE [LARGE SCALE GENOMIC DNA]</scope>
</reference>
<dbReference type="KEGG" id="tng:GSTEN00036090G001"/>
<proteinExistence type="predicted"/>
<keyword evidence="3" id="KW-1185">Reference proteome</keyword>
<dbReference type="HOGENOM" id="CLU_1991956_0_0_1"/>
<reference evidence="1" key="2">
    <citation type="submission" date="2004-02" db="EMBL/GenBank/DDBJ databases">
        <authorList>
            <consortium name="Genoscope"/>
            <consortium name="Whitehead Institute Centre for Genome Research"/>
        </authorList>
    </citation>
    <scope>NUCLEOTIDE SEQUENCE</scope>
</reference>
<evidence type="ECO:0000313" key="1">
    <source>
        <dbReference type="EMBL" id="CAG13646.1"/>
    </source>
</evidence>